<accession>A0ACC8XFU0</accession>
<dbReference type="Proteomes" id="UP000188605">
    <property type="component" value="Unassembled WGS sequence"/>
</dbReference>
<keyword evidence="2" id="KW-1185">Reference proteome</keyword>
<proteinExistence type="predicted"/>
<dbReference type="EMBL" id="LJDB01000019">
    <property type="protein sequence ID" value="ONI42167.1"/>
    <property type="molecule type" value="Genomic_DNA"/>
</dbReference>
<comment type="caution">
    <text evidence="1">The sequence shown here is derived from an EMBL/GenBank/DDBJ whole genome shotgun (WGS) entry which is preliminary data.</text>
</comment>
<name>A0ACC8XFU0_9FIRM</name>
<organism evidence="1 2">
    <name type="scientific">Candidatus Epulonipiscium fishelsonii</name>
    <dbReference type="NCBI Taxonomy" id="77094"/>
    <lineage>
        <taxon>Bacteria</taxon>
        <taxon>Bacillati</taxon>
        <taxon>Bacillota</taxon>
        <taxon>Clostridia</taxon>
        <taxon>Lachnospirales</taxon>
        <taxon>Lachnospiraceae</taxon>
        <taxon>Candidatus Epulonipiscium</taxon>
    </lineage>
</organism>
<reference evidence="1" key="1">
    <citation type="submission" date="2016-08" db="EMBL/GenBank/DDBJ databases">
        <authorList>
            <person name="Ngugi D.K."/>
            <person name="Miyake S."/>
            <person name="Stingl U."/>
        </authorList>
    </citation>
    <scope>NUCLEOTIDE SEQUENCE</scope>
    <source>
        <strain evidence="1">SCG-B11WGA-EpuloA1</strain>
    </source>
</reference>
<evidence type="ECO:0000313" key="1">
    <source>
        <dbReference type="EMBL" id="ONI42167.1"/>
    </source>
</evidence>
<protein>
    <submittedName>
        <fullName evidence="1">Uncharacterized protein</fullName>
    </submittedName>
</protein>
<evidence type="ECO:0000313" key="2">
    <source>
        <dbReference type="Proteomes" id="UP000188605"/>
    </source>
</evidence>
<gene>
    <name evidence="1" type="ORF">AN396_02265</name>
</gene>
<sequence length="81" mass="9634">MLLLLLVDLFLSLFDILIVFFPSVIIDFDVGSTAFETSLMYALYFFSDDFWLICILNISFWLTSQMVFAICFFVYKRIIFR</sequence>